<dbReference type="Gene3D" id="3.40.190.10">
    <property type="entry name" value="Periplasmic binding protein-like II"/>
    <property type="match status" value="2"/>
</dbReference>
<feature type="transmembrane region" description="Helical" evidence="19">
    <location>
        <begin position="535"/>
        <end position="553"/>
    </location>
</feature>
<keyword evidence="9" id="KW-0675">Receptor</keyword>
<keyword evidence="13" id="KW-0407">Ion channel</keyword>
<proteinExistence type="inferred from homology"/>
<evidence type="ECO:0000259" key="22">
    <source>
        <dbReference type="SMART" id="SM00918"/>
    </source>
</evidence>
<feature type="binding site" evidence="15">
    <location>
        <position position="490"/>
    </location>
    <ligand>
        <name>L-glutamate</name>
        <dbReference type="ChEBI" id="CHEBI:29985"/>
    </ligand>
</feature>
<evidence type="ECO:0000256" key="11">
    <source>
        <dbReference type="ARBA" id="ARBA00023257"/>
    </source>
</evidence>
<dbReference type="InterPro" id="IPR028082">
    <property type="entry name" value="Peripla_BP_I"/>
</dbReference>
<evidence type="ECO:0000256" key="13">
    <source>
        <dbReference type="ARBA" id="ARBA00023303"/>
    </source>
</evidence>
<dbReference type="SUPFAM" id="SSF53822">
    <property type="entry name" value="Periplasmic binding protein-like I"/>
    <property type="match status" value="1"/>
</dbReference>
<feature type="signal peptide" evidence="20">
    <location>
        <begin position="1"/>
        <end position="18"/>
    </location>
</feature>
<evidence type="ECO:0000256" key="5">
    <source>
        <dbReference type="ARBA" id="ARBA00022989"/>
    </source>
</evidence>
<dbReference type="Pfam" id="PF10613">
    <property type="entry name" value="Lig_chan-Glu_bd"/>
    <property type="match status" value="1"/>
</dbReference>
<evidence type="ECO:0000256" key="4">
    <source>
        <dbReference type="ARBA" id="ARBA00022692"/>
    </source>
</evidence>
<feature type="disulfide bond" evidence="17">
    <location>
        <begin position="727"/>
        <end position="785"/>
    </location>
</feature>
<accession>A0A835CVA1</accession>
<feature type="site" description="Crucial to convey clamshell closure to channel opening" evidence="16">
    <location>
        <position position="640"/>
    </location>
</feature>
<evidence type="ECO:0000256" key="3">
    <source>
        <dbReference type="ARBA" id="ARBA00022475"/>
    </source>
</evidence>
<dbReference type="OrthoDB" id="5984008at2759"/>
<feature type="binding site" evidence="15">
    <location>
        <position position="665"/>
    </location>
    <ligand>
        <name>L-glutamate</name>
        <dbReference type="ChEBI" id="CHEBI:29985"/>
    </ligand>
</feature>
<feature type="binding site" evidence="15">
    <location>
        <position position="715"/>
    </location>
    <ligand>
        <name>L-glutamate</name>
        <dbReference type="ChEBI" id="CHEBI:29985"/>
    </ligand>
</feature>
<keyword evidence="5 19" id="KW-1133">Transmembrane helix</keyword>
<keyword evidence="24" id="KW-1185">Reference proteome</keyword>
<evidence type="ECO:0000256" key="1">
    <source>
        <dbReference type="ARBA" id="ARBA00008685"/>
    </source>
</evidence>
<evidence type="ECO:0000256" key="8">
    <source>
        <dbReference type="ARBA" id="ARBA00023136"/>
    </source>
</evidence>
<dbReference type="Gene3D" id="3.40.50.2300">
    <property type="match status" value="2"/>
</dbReference>
<dbReference type="FunFam" id="1.10.287.70:FF:000010">
    <property type="entry name" value="Putative glutamate receptor ionotropic kainate 1"/>
    <property type="match status" value="1"/>
</dbReference>
<feature type="disulfide bond" evidence="17">
    <location>
        <begin position="77"/>
        <end position="320"/>
    </location>
</feature>
<evidence type="ECO:0000256" key="20">
    <source>
        <dbReference type="SAM" id="SignalP"/>
    </source>
</evidence>
<feature type="transmembrane region" description="Helical" evidence="19">
    <location>
        <begin position="612"/>
        <end position="633"/>
    </location>
</feature>
<dbReference type="CDD" id="cd06382">
    <property type="entry name" value="PBP1_iGluR_Kainate"/>
    <property type="match status" value="1"/>
</dbReference>
<dbReference type="SUPFAM" id="SSF53850">
    <property type="entry name" value="Periplasmic binding protein-like II"/>
    <property type="match status" value="1"/>
</dbReference>
<dbReference type="InterPro" id="IPR019594">
    <property type="entry name" value="Glu/Gly-bd"/>
</dbReference>
<feature type="binding site" evidence="15">
    <location>
        <position position="495"/>
    </location>
    <ligand>
        <name>L-glutamate</name>
        <dbReference type="ChEBI" id="CHEBI:29985"/>
    </ligand>
</feature>
<gene>
    <name evidence="23" type="ORF">HCN44_011429</name>
</gene>
<dbReference type="Proteomes" id="UP000639338">
    <property type="component" value="Unassembled WGS sequence"/>
</dbReference>
<feature type="site" description="Interaction with the cone snail toxin Con-ikot-ikot" evidence="16">
    <location>
        <position position="670"/>
    </location>
</feature>
<dbReference type="PANTHER" id="PTHR18966">
    <property type="entry name" value="IONOTROPIC GLUTAMATE RECEPTOR"/>
    <property type="match status" value="1"/>
</dbReference>
<protein>
    <recommendedName>
        <fullName evidence="25">Ionotropic receptor</fullName>
    </recommendedName>
</protein>
<evidence type="ECO:0000313" key="24">
    <source>
        <dbReference type="Proteomes" id="UP000639338"/>
    </source>
</evidence>
<comment type="caution">
    <text evidence="23">The sequence shown here is derived from an EMBL/GenBank/DDBJ whole genome shotgun (WGS) entry which is preliminary data.</text>
</comment>
<evidence type="ECO:0000256" key="17">
    <source>
        <dbReference type="PIRSR" id="PIRSR601508-3"/>
    </source>
</evidence>
<evidence type="ECO:0000256" key="10">
    <source>
        <dbReference type="ARBA" id="ARBA00023180"/>
    </source>
</evidence>
<keyword evidence="11" id="KW-0628">Postsynaptic cell membrane</keyword>
<dbReference type="FunFam" id="3.40.190.10:FF:000061">
    <property type="entry name" value="Glutamate receptor, ionotropic kainate"/>
    <property type="match status" value="1"/>
</dbReference>
<dbReference type="SMART" id="SM00918">
    <property type="entry name" value="Lig_chan-Glu_bd"/>
    <property type="match status" value="1"/>
</dbReference>
<evidence type="ECO:0000256" key="16">
    <source>
        <dbReference type="PIRSR" id="PIRSR601508-2"/>
    </source>
</evidence>
<evidence type="ECO:0000256" key="19">
    <source>
        <dbReference type="SAM" id="Phobius"/>
    </source>
</evidence>
<feature type="domain" description="Ionotropic glutamate receptor C-terminal" evidence="21">
    <location>
        <begin position="405"/>
        <end position="778"/>
    </location>
</feature>
<dbReference type="InterPro" id="IPR001828">
    <property type="entry name" value="ANF_lig-bd_rcpt"/>
</dbReference>
<keyword evidence="7" id="KW-0406">Ion transport</keyword>
<dbReference type="Pfam" id="PF00060">
    <property type="entry name" value="Lig_chan"/>
    <property type="match status" value="1"/>
</dbReference>
<feature type="chain" id="PRO_5032583442" description="Ionotropic receptor" evidence="20">
    <location>
        <begin position="19"/>
        <end position="895"/>
    </location>
</feature>
<dbReference type="InterPro" id="IPR001508">
    <property type="entry name" value="Iono_Glu_rcpt_met"/>
</dbReference>
<keyword evidence="17" id="KW-1015">Disulfide bond</keyword>
<keyword evidence="3" id="KW-1003">Cell membrane</keyword>
<keyword evidence="6" id="KW-0770">Synapse</keyword>
<evidence type="ECO:0000256" key="12">
    <source>
        <dbReference type="ARBA" id="ARBA00023286"/>
    </source>
</evidence>
<evidence type="ECO:0000256" key="2">
    <source>
        <dbReference type="ARBA" id="ARBA00022448"/>
    </source>
</evidence>
<feature type="region of interest" description="Disordered" evidence="18">
    <location>
        <begin position="860"/>
        <end position="895"/>
    </location>
</feature>
<name>A0A835CVA1_APHGI</name>
<dbReference type="Pfam" id="PF01094">
    <property type="entry name" value="ANF_receptor"/>
    <property type="match status" value="1"/>
</dbReference>
<keyword evidence="10" id="KW-0325">Glycoprotein</keyword>
<evidence type="ECO:0000313" key="23">
    <source>
        <dbReference type="EMBL" id="KAF7994160.1"/>
    </source>
</evidence>
<comment type="subcellular location">
    <subcellularLocation>
        <location evidence="14">Postsynaptic cell membrane</location>
        <topology evidence="14">Multi-pass membrane protein</topology>
    </subcellularLocation>
</comment>
<evidence type="ECO:0000256" key="14">
    <source>
        <dbReference type="ARBA" id="ARBA00034104"/>
    </source>
</evidence>
<evidence type="ECO:0000256" key="15">
    <source>
        <dbReference type="PIRSR" id="PIRSR601508-1"/>
    </source>
</evidence>
<dbReference type="InterPro" id="IPR015683">
    <property type="entry name" value="Ionotropic_Glu_rcpt"/>
</dbReference>
<dbReference type="SMART" id="SM00079">
    <property type="entry name" value="PBPe"/>
    <property type="match status" value="1"/>
</dbReference>
<keyword evidence="2" id="KW-0813">Transport</keyword>
<evidence type="ECO:0000256" key="9">
    <source>
        <dbReference type="ARBA" id="ARBA00023170"/>
    </source>
</evidence>
<comment type="similarity">
    <text evidence="1">Belongs to the glutamate-gated ion channel (TC 1.A.10.1) family.</text>
</comment>
<reference evidence="23 24" key="1">
    <citation type="submission" date="2020-08" db="EMBL/GenBank/DDBJ databases">
        <title>Aphidius gifuensis genome sequencing and assembly.</title>
        <authorList>
            <person name="Du Z."/>
        </authorList>
    </citation>
    <scope>NUCLEOTIDE SEQUENCE [LARGE SCALE GENOMIC DNA]</scope>
    <source>
        <strain evidence="23">YNYX2018</strain>
        <tissue evidence="23">Adults</tissue>
    </source>
</reference>
<feature type="domain" description="Ionotropic glutamate receptor L-glutamate and glycine-binding" evidence="22">
    <location>
        <begin position="415"/>
        <end position="479"/>
    </location>
</feature>
<evidence type="ECO:0000256" key="18">
    <source>
        <dbReference type="SAM" id="MobiDB-lite"/>
    </source>
</evidence>
<sequence length="895" mass="100869">MRIQIFLLVFWSCVYSSAKRVTLGGIFPENDLTEKAFNLAIKKVNRDRHDSEDLSNIFFVNETIHDEDVFEISQNVCTLLRSSNVVALFGPQDRASSGHVNSICDTMDVPNIVARWDSDLVRMNAINLYPHAESLSLIYLNIVTQFNWKSFTILYDSIDGLIRMNYLLKKWDSKGYPVTLRHLGNTGNYRGVLKRVKNSGEENIVIDCSLKILDDVLKQALQVGILSDRHKVIVNSLDLQTLDLEPYQYTGANFTGVRILNPDEQDPALIFDHELAEMGLEDLSKLPLEAALMFDAVYIFARAFKRFKDAVKGDARTLDCTALDSWEHGTSLSNFIRDIEIKGLTGLIKFHTNGFRSDFQLDIVKLDENGIGLLGIWNSTSNEIEWAKSQETAITEGEMDMANQTFKVLIALADPYNMLKESSTKRTGNDRYEGFAIDIIQELSKILHFNYTFEEGEKSYGNEDPKTGKWDGLIGQLMRFEGDLAITDLTITAEREKAVDFTMPFMNLGISILYKKPTKKPPSLFSFVSPFSEDVWISLFITFTLVSLLLFIIGRLCPAEWTNPYPCIEEPETLQNQLTLQNSFWFTIGAFMQQGSEIAPIGASTRMLAGSWWFFCLILINSYTANLAAFLTVETTDKPIQSADDLATKGDQGLVKYGAKRGGATFNFFKGSNDSTYRTMYRYMDTHKEHVMTDDNDMGKSRVIKEDGGYAFLMESSSIEYIQQRECGLTMIGGMLDQKGYGIAMRKYFPYRNKLNTAVLYLQETGLLSQLKKKWWEEKRGGGKCTDDAGGASAGELTLDNVGGVFLVLSIGCAVSLALTTIEMLWDILWTSHNDNLPFKEELIEEIKFVAKCKGTVKPVRNRKDSSRSTGQSTRDGTPPYGFVPIITTTHDNDS</sequence>
<dbReference type="PRINTS" id="PR00177">
    <property type="entry name" value="NMDARECEPTOR"/>
</dbReference>
<keyword evidence="4 19" id="KW-0812">Transmembrane</keyword>
<dbReference type="Gene3D" id="1.10.287.70">
    <property type="match status" value="1"/>
</dbReference>
<dbReference type="GO" id="GO:0038023">
    <property type="term" value="F:signaling receptor activity"/>
    <property type="evidence" value="ECO:0007669"/>
    <property type="project" value="InterPro"/>
</dbReference>
<dbReference type="AlphaFoldDB" id="A0A835CVA1"/>
<dbReference type="GO" id="GO:0015276">
    <property type="term" value="F:ligand-gated monoatomic ion channel activity"/>
    <property type="evidence" value="ECO:0007669"/>
    <property type="project" value="InterPro"/>
</dbReference>
<dbReference type="InterPro" id="IPR001320">
    <property type="entry name" value="Iontro_rcpt_C"/>
</dbReference>
<organism evidence="23 24">
    <name type="scientific">Aphidius gifuensis</name>
    <name type="common">Parasitoid wasp</name>
    <dbReference type="NCBI Taxonomy" id="684658"/>
    <lineage>
        <taxon>Eukaryota</taxon>
        <taxon>Metazoa</taxon>
        <taxon>Ecdysozoa</taxon>
        <taxon>Arthropoda</taxon>
        <taxon>Hexapoda</taxon>
        <taxon>Insecta</taxon>
        <taxon>Pterygota</taxon>
        <taxon>Neoptera</taxon>
        <taxon>Endopterygota</taxon>
        <taxon>Hymenoptera</taxon>
        <taxon>Apocrita</taxon>
        <taxon>Ichneumonoidea</taxon>
        <taxon>Braconidae</taxon>
        <taxon>Aphidiinae</taxon>
        <taxon>Aphidius</taxon>
    </lineage>
</organism>
<dbReference type="EMBL" id="JACMRX010000003">
    <property type="protein sequence ID" value="KAF7994160.1"/>
    <property type="molecule type" value="Genomic_DNA"/>
</dbReference>
<keyword evidence="20" id="KW-0732">Signal</keyword>
<dbReference type="GO" id="GO:0045211">
    <property type="term" value="C:postsynaptic membrane"/>
    <property type="evidence" value="ECO:0007669"/>
    <property type="project" value="UniProtKB-SubCell"/>
</dbReference>
<evidence type="ECO:0000256" key="7">
    <source>
        <dbReference type="ARBA" id="ARBA00023065"/>
    </source>
</evidence>
<keyword evidence="8 19" id="KW-0472">Membrane</keyword>
<keyword evidence="12" id="KW-1071">Ligand-gated ion channel</keyword>
<evidence type="ECO:0008006" key="25">
    <source>
        <dbReference type="Google" id="ProtNLM"/>
    </source>
</evidence>
<evidence type="ECO:0000256" key="6">
    <source>
        <dbReference type="ARBA" id="ARBA00023018"/>
    </source>
</evidence>
<dbReference type="FunFam" id="3.40.190.10:FF:000178">
    <property type="entry name" value="Glutamate receptor subunit"/>
    <property type="match status" value="1"/>
</dbReference>
<evidence type="ECO:0000259" key="21">
    <source>
        <dbReference type="SMART" id="SM00079"/>
    </source>
</evidence>